<evidence type="ECO:0000259" key="2">
    <source>
        <dbReference type="Pfam" id="PF04824"/>
    </source>
</evidence>
<dbReference type="EMBL" id="JANBOI010000424">
    <property type="protein sequence ID" value="KAJ1730656.1"/>
    <property type="molecule type" value="Genomic_DNA"/>
</dbReference>
<protein>
    <recommendedName>
        <fullName evidence="2">Rad21/Rec8-like protein C-terminal eukaryotic domain-containing protein</fullName>
    </recommendedName>
</protein>
<gene>
    <name evidence="3" type="ORF">LPJ61_002901</name>
</gene>
<dbReference type="OrthoDB" id="10071381at2759"/>
<reference evidence="3" key="1">
    <citation type="submission" date="2022-07" db="EMBL/GenBank/DDBJ databases">
        <title>Phylogenomic reconstructions and comparative analyses of Kickxellomycotina fungi.</title>
        <authorList>
            <person name="Reynolds N.K."/>
            <person name="Stajich J.E."/>
            <person name="Barry K."/>
            <person name="Grigoriev I.V."/>
            <person name="Crous P."/>
            <person name="Smith M.E."/>
        </authorList>
    </citation>
    <scope>NUCLEOTIDE SEQUENCE</scope>
    <source>
        <strain evidence="3">BCRC 34381</strain>
    </source>
</reference>
<feature type="region of interest" description="Disordered" evidence="1">
    <location>
        <begin position="160"/>
        <end position="193"/>
    </location>
</feature>
<accession>A0A9W7YE30</accession>
<comment type="caution">
    <text evidence="3">The sequence shown here is derived from an EMBL/GenBank/DDBJ whole genome shotgun (WGS) entry which is preliminary data.</text>
</comment>
<dbReference type="AlphaFoldDB" id="A0A9W7YE30"/>
<evidence type="ECO:0000313" key="3">
    <source>
        <dbReference type="EMBL" id="KAJ1730656.1"/>
    </source>
</evidence>
<dbReference type="Proteomes" id="UP001143981">
    <property type="component" value="Unassembled WGS sequence"/>
</dbReference>
<sequence length="315" mass="33243">MAPLPGSQDSSSASRYTNQSALDMIVDGDDEPDFHFDDDGNLQLAPVDIDGSSLGLSASDMHTEVLAQIAQSAADDSHATGMHILLAPGHAVACAQRRVAALSGAYSLPADQALRHILEPSDGILDIHLDVPWLNPTLLAEVQRQRPAIGSQLTLADSSAAVASQQPPSISRQSTPASRVPSLDPPSSDDGLDIQPFELAAENLGAGVSANSALDARGLDSFLDVSIVSASTDEEGPAVLAAEMSRESRCFHQYTLAKMRDGGSDRLNFSELLEPPYRSPRVAARAFVDLLQMATCSVFGVEQEAPYAEIAIVPM</sequence>
<name>A0A9W7YE30_9FUNG</name>
<dbReference type="Pfam" id="PF04824">
    <property type="entry name" value="Rad21_Rec8"/>
    <property type="match status" value="1"/>
</dbReference>
<dbReference type="InterPro" id="IPR006909">
    <property type="entry name" value="Rad21/Rec8_C_eu"/>
</dbReference>
<feature type="domain" description="Rad21/Rec8-like protein C-terminal eukaryotic" evidence="2">
    <location>
        <begin position="273"/>
        <end position="314"/>
    </location>
</feature>
<proteinExistence type="predicted"/>
<organism evidence="3 4">
    <name type="scientific">Coemansia biformis</name>
    <dbReference type="NCBI Taxonomy" id="1286918"/>
    <lineage>
        <taxon>Eukaryota</taxon>
        <taxon>Fungi</taxon>
        <taxon>Fungi incertae sedis</taxon>
        <taxon>Zoopagomycota</taxon>
        <taxon>Kickxellomycotina</taxon>
        <taxon>Kickxellomycetes</taxon>
        <taxon>Kickxellales</taxon>
        <taxon>Kickxellaceae</taxon>
        <taxon>Coemansia</taxon>
    </lineage>
</organism>
<evidence type="ECO:0000313" key="4">
    <source>
        <dbReference type="Proteomes" id="UP001143981"/>
    </source>
</evidence>
<evidence type="ECO:0000256" key="1">
    <source>
        <dbReference type="SAM" id="MobiDB-lite"/>
    </source>
</evidence>
<feature type="compositionally biased region" description="Low complexity" evidence="1">
    <location>
        <begin position="160"/>
        <end position="169"/>
    </location>
</feature>
<keyword evidence="4" id="KW-1185">Reference proteome</keyword>